<sequence length="143" mass="16245">MSANIRECDFRKVILEFDQSGSEYSQILYTGHLYLLPIFCVLRSVFSTTTAPSPKFGGFVFRDNFCSHELLFDVPENFGTWPGGGSWMIGRNPCRPIRAVADVSYKREMEMPVQDHADHLLILVDGLNARLEACGRRITHSAW</sequence>
<evidence type="ECO:0000313" key="1">
    <source>
        <dbReference type="EMBL" id="CAK9270422.1"/>
    </source>
</evidence>
<reference evidence="1" key="1">
    <citation type="submission" date="2024-02" db="EMBL/GenBank/DDBJ databases">
        <authorList>
            <consortium name="ELIXIR-Norway"/>
            <consortium name="Elixir Norway"/>
        </authorList>
    </citation>
    <scope>NUCLEOTIDE SEQUENCE</scope>
</reference>
<protein>
    <submittedName>
        <fullName evidence="1">Uncharacterized protein</fullName>
    </submittedName>
</protein>
<organism evidence="1 2">
    <name type="scientific">Sphagnum jensenii</name>
    <dbReference type="NCBI Taxonomy" id="128206"/>
    <lineage>
        <taxon>Eukaryota</taxon>
        <taxon>Viridiplantae</taxon>
        <taxon>Streptophyta</taxon>
        <taxon>Embryophyta</taxon>
        <taxon>Bryophyta</taxon>
        <taxon>Sphagnophytina</taxon>
        <taxon>Sphagnopsida</taxon>
        <taxon>Sphagnales</taxon>
        <taxon>Sphagnaceae</taxon>
        <taxon>Sphagnum</taxon>
    </lineage>
</organism>
<accession>A0ABP0WVF5</accession>
<dbReference type="Proteomes" id="UP001497444">
    <property type="component" value="Chromosome 3"/>
</dbReference>
<dbReference type="EMBL" id="OZ020098">
    <property type="protein sequence ID" value="CAK9270422.1"/>
    <property type="molecule type" value="Genomic_DNA"/>
</dbReference>
<gene>
    <name evidence="1" type="ORF">CSSPJE1EN1_LOCUS15900</name>
</gene>
<name>A0ABP0WVF5_9BRYO</name>
<evidence type="ECO:0000313" key="2">
    <source>
        <dbReference type="Proteomes" id="UP001497444"/>
    </source>
</evidence>
<proteinExistence type="predicted"/>
<keyword evidence="2" id="KW-1185">Reference proteome</keyword>